<protein>
    <submittedName>
        <fullName evidence="1">Uncharacterized protein</fullName>
    </submittedName>
</protein>
<dbReference type="Proteomes" id="UP000000547">
    <property type="component" value="Chromosome"/>
</dbReference>
<evidence type="ECO:0000313" key="1">
    <source>
        <dbReference type="EMBL" id="AAZ28117.1"/>
    </source>
</evidence>
<evidence type="ECO:0000313" key="2">
    <source>
        <dbReference type="Proteomes" id="UP000000547"/>
    </source>
</evidence>
<organism evidence="1 2">
    <name type="scientific">Colwellia psychrerythraea (strain 34H / ATCC BAA-681)</name>
    <name type="common">Vibrio psychroerythus</name>
    <dbReference type="NCBI Taxonomy" id="167879"/>
    <lineage>
        <taxon>Bacteria</taxon>
        <taxon>Pseudomonadati</taxon>
        <taxon>Pseudomonadota</taxon>
        <taxon>Gammaproteobacteria</taxon>
        <taxon>Alteromonadales</taxon>
        <taxon>Colwelliaceae</taxon>
        <taxon>Colwellia</taxon>
    </lineage>
</organism>
<dbReference type="HOGENOM" id="CLU_1419304_0_0_6"/>
<dbReference type="EMBL" id="CP000083">
    <property type="protein sequence ID" value="AAZ28117.1"/>
    <property type="molecule type" value="Genomic_DNA"/>
</dbReference>
<dbReference type="AlphaFoldDB" id="Q47WF6"/>
<sequence>MTMQIASSNNSTATFTIQAIKPSWPQPEPRPDFTGVLTPEQKNTIQQGADDKIAEQVENVKSNYQTAKDIDLMQSYYQQQQKLFDVYLQTSTDGDAAATTTQLGENSSAVSALTTTYAELYQLHQTVKEGVGQLPRVSAAYEGIDTLPASSVTRTNEAINSAASQPLVNKQLDAYNSLMMPSTSSYVHLSA</sequence>
<proteinExistence type="predicted"/>
<name>Q47WF6_COLP3</name>
<gene>
    <name evidence="1" type="ordered locus">CPS_4216</name>
</gene>
<dbReference type="KEGG" id="cps:CPS_4216"/>
<dbReference type="RefSeq" id="WP_011044947.1">
    <property type="nucleotide sequence ID" value="NC_003910.7"/>
</dbReference>
<reference evidence="1" key="1">
    <citation type="journal article" date="2005" name="Proc. Natl. Acad. Sci. U.S.A.">
        <title>The psychrophilic lifestyle as revealed by the genome sequence of Colwellia psychrerythraea 34H through genomic and proteomic analyses.</title>
        <authorList>
            <person name="Methe B.A."/>
            <person name="Nelson K.E."/>
            <person name="Deming J.W."/>
            <person name="Momen B."/>
            <person name="Melamud E."/>
            <person name="Zhang X."/>
            <person name="Moult J."/>
            <person name="Madupu R."/>
            <person name="Nelson W.C."/>
            <person name="Dodson R.J."/>
            <person name="Brinkac L.M."/>
            <person name="Daugherty S.C."/>
            <person name="Durkin A.S."/>
            <person name="DeBoy R.T."/>
            <person name="Kolonay J.F."/>
            <person name="Sullivan S.A."/>
            <person name="Zhou L."/>
            <person name="Davidsen T.M."/>
            <person name="Wu M."/>
            <person name="Huston A.L."/>
            <person name="Lewis M."/>
            <person name="Weaver B."/>
            <person name="Weidman J.F."/>
            <person name="Khouri H."/>
            <person name="Utterback T.R."/>
            <person name="Feldblyum T.V."/>
            <person name="Fraser C.M."/>
        </authorList>
    </citation>
    <scope>NUCLEOTIDE SEQUENCE [LARGE SCALE GENOMIC DNA]</scope>
    <source>
        <strain evidence="1">34H</strain>
    </source>
</reference>
<accession>Q47WF6</accession>